<comment type="subcellular location">
    <subcellularLocation>
        <location evidence="1">Endomembrane system</location>
        <topology evidence="1">Multi-pass membrane protein</topology>
    </subcellularLocation>
</comment>
<feature type="transmembrane region" description="Helical" evidence="8">
    <location>
        <begin position="201"/>
        <end position="220"/>
    </location>
</feature>
<dbReference type="PANTHER" id="PTHR23501">
    <property type="entry name" value="MAJOR FACILITATOR SUPERFAMILY"/>
    <property type="match status" value="1"/>
</dbReference>
<evidence type="ECO:0000259" key="9">
    <source>
        <dbReference type="PROSITE" id="PS50850"/>
    </source>
</evidence>
<gene>
    <name evidence="10" type="ORF">JX265_002549</name>
</gene>
<evidence type="ECO:0000256" key="1">
    <source>
        <dbReference type="ARBA" id="ARBA00004127"/>
    </source>
</evidence>
<dbReference type="SUPFAM" id="SSF103473">
    <property type="entry name" value="MFS general substrate transporter"/>
    <property type="match status" value="1"/>
</dbReference>
<evidence type="ECO:0000256" key="2">
    <source>
        <dbReference type="ARBA" id="ARBA00008335"/>
    </source>
</evidence>
<feature type="transmembrane region" description="Helical" evidence="8">
    <location>
        <begin position="398"/>
        <end position="424"/>
    </location>
</feature>
<evidence type="ECO:0000256" key="8">
    <source>
        <dbReference type="SAM" id="Phobius"/>
    </source>
</evidence>
<dbReference type="GO" id="GO:0012505">
    <property type="term" value="C:endomembrane system"/>
    <property type="evidence" value="ECO:0007669"/>
    <property type="project" value="UniProtKB-SubCell"/>
</dbReference>
<dbReference type="FunFam" id="1.20.1720.10:FF:000013">
    <property type="entry name" value="Related to multidrug resistance proteins"/>
    <property type="match status" value="1"/>
</dbReference>
<dbReference type="EMBL" id="JAFIMR010000004">
    <property type="protein sequence ID" value="KAI1879595.1"/>
    <property type="molecule type" value="Genomic_DNA"/>
</dbReference>
<protein>
    <recommendedName>
        <fullName evidence="9">Major facilitator superfamily (MFS) profile domain-containing protein</fullName>
    </recommendedName>
</protein>
<dbReference type="InterPro" id="IPR011701">
    <property type="entry name" value="MFS"/>
</dbReference>
<feature type="compositionally biased region" description="Polar residues" evidence="7">
    <location>
        <begin position="21"/>
        <end position="38"/>
    </location>
</feature>
<feature type="transmembrane region" description="Helical" evidence="8">
    <location>
        <begin position="430"/>
        <end position="457"/>
    </location>
</feature>
<dbReference type="GO" id="GO:0015174">
    <property type="term" value="F:basic amino acid transmembrane transporter activity"/>
    <property type="evidence" value="ECO:0007669"/>
    <property type="project" value="TreeGrafter"/>
</dbReference>
<feature type="transmembrane region" description="Helical" evidence="8">
    <location>
        <begin position="110"/>
        <end position="128"/>
    </location>
</feature>
<dbReference type="GO" id="GO:0046943">
    <property type="term" value="F:carboxylic acid transmembrane transporter activity"/>
    <property type="evidence" value="ECO:0007669"/>
    <property type="project" value="UniProtKB-ARBA"/>
</dbReference>
<keyword evidence="3" id="KW-0813">Transport</keyword>
<feature type="domain" description="Major facilitator superfamily (MFS) profile" evidence="9">
    <location>
        <begin position="75"/>
        <end position="564"/>
    </location>
</feature>
<feature type="transmembrane region" description="Helical" evidence="8">
    <location>
        <begin position="335"/>
        <end position="359"/>
    </location>
</feature>
<dbReference type="PROSITE" id="PS50850">
    <property type="entry name" value="MFS"/>
    <property type="match status" value="1"/>
</dbReference>
<name>A0A9P9WV50_9PEZI</name>
<keyword evidence="5 8" id="KW-1133">Transmembrane helix</keyword>
<feature type="transmembrane region" description="Helical" evidence="8">
    <location>
        <begin position="469"/>
        <end position="491"/>
    </location>
</feature>
<feature type="transmembrane region" description="Helical" evidence="8">
    <location>
        <begin position="267"/>
        <end position="284"/>
    </location>
</feature>
<sequence>MPLPQEASAASETAPLLGPNASETGTAANVNGNGTFSGSRIPPPEGNGSSATANGDANGRSGEDGPKIKVHMASLLPALAIGIFLVAMDQTLVIATYGKIGSDLQALNNTSWIATSYFLTLTTFQPLYGKLSDIFGRKECLLFAYSVFGLGCLGCGLSQDIISLCISRGVAGMGGGGMNAVVSILMTDLVSLRDRGVWQGYINIVFAAGIASGAPLGGLMADSIGWRWAFIGQFPISIIAWLAVYLVLNLPKTDHSHWIAKFRRIDFPGAITLSIAVFLLAFGLDNGSNEGWGETATVVPLALTPVLFALFILIEVKFASNPFAPGHVILNPPVLAAYGANFFGVAAQMGTWFFAALFYQGAMALTATESGLMFLPGTISGLIGSLGGGIIMKRTGKYYWLTLIGYFIVFLSIILLALFTGAIAKSLAGVVVAMVTLALGASISITTTLIAIISNAASEDMAVAVACSYLFRSLGTTIGISISTAVLQQVLRTELASKLNDSGRAGEIEEHVRQSLDYIRELPPHLASVVRECYATATTWACLPVGIMIVLCLVSTAFMREKKLDR</sequence>
<reference evidence="10" key="1">
    <citation type="submission" date="2021-03" db="EMBL/GenBank/DDBJ databases">
        <title>Revisited historic fungal species revealed as producer of novel bioactive compounds through whole genome sequencing and comparative genomics.</title>
        <authorList>
            <person name="Vignolle G.A."/>
            <person name="Hochenegger N."/>
            <person name="Mach R.L."/>
            <person name="Mach-Aigner A.R."/>
            <person name="Javad Rahimi M."/>
            <person name="Salim K.A."/>
            <person name="Chan C.M."/>
            <person name="Lim L.B.L."/>
            <person name="Cai F."/>
            <person name="Druzhinina I.S."/>
            <person name="U'Ren J.M."/>
            <person name="Derntl C."/>
        </authorList>
    </citation>
    <scope>NUCLEOTIDE SEQUENCE</scope>
    <source>
        <strain evidence="10">TUCIM 5799</strain>
    </source>
</reference>
<dbReference type="PANTHER" id="PTHR23501:SF84">
    <property type="entry name" value="VACUOLAR MEMBRANE AMINO ACID UPTAKE TRANSPORTER FNX2"/>
    <property type="match status" value="1"/>
</dbReference>
<dbReference type="InterPro" id="IPR036259">
    <property type="entry name" value="MFS_trans_sf"/>
</dbReference>
<feature type="transmembrane region" description="Helical" evidence="8">
    <location>
        <begin position="171"/>
        <end position="189"/>
    </location>
</feature>
<keyword evidence="11" id="KW-1185">Reference proteome</keyword>
<dbReference type="Gene3D" id="1.20.1720.10">
    <property type="entry name" value="Multidrug resistance protein D"/>
    <property type="match status" value="1"/>
</dbReference>
<feature type="transmembrane region" description="Helical" evidence="8">
    <location>
        <begin position="75"/>
        <end position="98"/>
    </location>
</feature>
<feature type="region of interest" description="Disordered" evidence="7">
    <location>
        <begin position="1"/>
        <end position="64"/>
    </location>
</feature>
<feature type="transmembrane region" description="Helical" evidence="8">
    <location>
        <begin position="140"/>
        <end position="159"/>
    </location>
</feature>
<evidence type="ECO:0000256" key="4">
    <source>
        <dbReference type="ARBA" id="ARBA00022692"/>
    </source>
</evidence>
<feature type="transmembrane region" description="Helical" evidence="8">
    <location>
        <begin position="226"/>
        <end position="247"/>
    </location>
</feature>
<evidence type="ECO:0000313" key="11">
    <source>
        <dbReference type="Proteomes" id="UP000829685"/>
    </source>
</evidence>
<dbReference type="Pfam" id="PF07690">
    <property type="entry name" value="MFS_1"/>
    <property type="match status" value="1"/>
</dbReference>
<evidence type="ECO:0000313" key="10">
    <source>
        <dbReference type="EMBL" id="KAI1879595.1"/>
    </source>
</evidence>
<evidence type="ECO:0000256" key="3">
    <source>
        <dbReference type="ARBA" id="ARBA00022448"/>
    </source>
</evidence>
<evidence type="ECO:0000256" key="7">
    <source>
        <dbReference type="SAM" id="MobiDB-lite"/>
    </source>
</evidence>
<organism evidence="10 11">
    <name type="scientific">Neoarthrinium moseri</name>
    <dbReference type="NCBI Taxonomy" id="1658444"/>
    <lineage>
        <taxon>Eukaryota</taxon>
        <taxon>Fungi</taxon>
        <taxon>Dikarya</taxon>
        <taxon>Ascomycota</taxon>
        <taxon>Pezizomycotina</taxon>
        <taxon>Sordariomycetes</taxon>
        <taxon>Xylariomycetidae</taxon>
        <taxon>Amphisphaeriales</taxon>
        <taxon>Apiosporaceae</taxon>
        <taxon>Neoarthrinium</taxon>
    </lineage>
</organism>
<dbReference type="InterPro" id="IPR020846">
    <property type="entry name" value="MFS_dom"/>
</dbReference>
<dbReference type="GO" id="GO:0000329">
    <property type="term" value="C:fungal-type vacuole membrane"/>
    <property type="evidence" value="ECO:0007669"/>
    <property type="project" value="TreeGrafter"/>
</dbReference>
<evidence type="ECO:0000256" key="6">
    <source>
        <dbReference type="ARBA" id="ARBA00023136"/>
    </source>
</evidence>
<dbReference type="Gene3D" id="1.20.1250.20">
    <property type="entry name" value="MFS general substrate transporter like domains"/>
    <property type="match status" value="1"/>
</dbReference>
<comment type="caution">
    <text evidence="10">The sequence shown here is derived from an EMBL/GenBank/DDBJ whole genome shotgun (WGS) entry which is preliminary data.</text>
</comment>
<dbReference type="Proteomes" id="UP000829685">
    <property type="component" value="Unassembled WGS sequence"/>
</dbReference>
<comment type="similarity">
    <text evidence="2">Belongs to the major facilitator superfamily.</text>
</comment>
<dbReference type="OrthoDB" id="3437016at2759"/>
<feature type="transmembrane region" description="Helical" evidence="8">
    <location>
        <begin position="296"/>
        <end position="314"/>
    </location>
</feature>
<accession>A0A9P9WV50</accession>
<feature type="transmembrane region" description="Helical" evidence="8">
    <location>
        <begin position="537"/>
        <end position="559"/>
    </location>
</feature>
<dbReference type="AlphaFoldDB" id="A0A9P9WV50"/>
<evidence type="ECO:0000256" key="5">
    <source>
        <dbReference type="ARBA" id="ARBA00022989"/>
    </source>
</evidence>
<proteinExistence type="inferred from homology"/>
<keyword evidence="6 8" id="KW-0472">Membrane</keyword>
<keyword evidence="4 8" id="KW-0812">Transmembrane</keyword>
<feature type="transmembrane region" description="Helical" evidence="8">
    <location>
        <begin position="371"/>
        <end position="391"/>
    </location>
</feature>